<dbReference type="AlphaFoldDB" id="A0A2S2BWE6"/>
<feature type="chain" id="PRO_5038442057" evidence="1">
    <location>
        <begin position="28"/>
        <end position="303"/>
    </location>
</feature>
<dbReference type="KEGG" id="roz:CBI38_16750"/>
<dbReference type="InterPro" id="IPR046037">
    <property type="entry name" value="DUF5995"/>
</dbReference>
<reference evidence="2 3" key="1">
    <citation type="submission" date="2017-05" db="EMBL/GenBank/DDBJ databases">
        <title>Isolation of Rhodococcus sp. S2-17 biodegrading of BP-3.</title>
        <authorList>
            <person name="Lee Y."/>
            <person name="Kim K.H."/>
            <person name="Chun B.H."/>
            <person name="Jung H.S."/>
            <person name="Jeon C.O."/>
        </authorList>
    </citation>
    <scope>NUCLEOTIDE SEQUENCE [LARGE SCALE GENOMIC DNA]</scope>
    <source>
        <strain evidence="2 3">S2-17</strain>
    </source>
</reference>
<sequence>MHSVRSSIAVRSVVSLCAVIISAGALPAHVSAQPPSSVSTACGEALTKPELARIIELSDLSTLPDTPSLERLEDEVTRHAEITAVLVRHHDRRGLFSLGLDAVEHSAVMPLQRDPTAFADRRWAPAISSDLLRRYLRNLHAEFTGTAVEPQWERYFSLSKQCSLSPARVAMVGYNAHITIDLARAVASSGTAADDIPDYYEIVDSIARDGDTIVSRTQEIYGADLGPLWRFYFVGEGLDRLAGSDVPSDLLLRAADSGYNTVTLANGFALQSPNSATVAEAEMAALVQATDAALGVLSDFGGL</sequence>
<dbReference type="EMBL" id="CP021354">
    <property type="protein sequence ID" value="AWK72957.1"/>
    <property type="molecule type" value="Genomic_DNA"/>
</dbReference>
<feature type="signal peptide" evidence="1">
    <location>
        <begin position="1"/>
        <end position="27"/>
    </location>
</feature>
<dbReference type="Pfam" id="PF19458">
    <property type="entry name" value="DUF5995"/>
    <property type="match status" value="1"/>
</dbReference>
<protein>
    <submittedName>
        <fullName evidence="2">Uncharacterized protein</fullName>
    </submittedName>
</protein>
<accession>A0A2S2BWE6</accession>
<evidence type="ECO:0000256" key="1">
    <source>
        <dbReference type="SAM" id="SignalP"/>
    </source>
</evidence>
<keyword evidence="3" id="KW-1185">Reference proteome</keyword>
<name>A0A2S2BWE6_9NOCA</name>
<organism evidence="2 3">
    <name type="scientific">Rhodococcus oxybenzonivorans</name>
    <dbReference type="NCBI Taxonomy" id="1990687"/>
    <lineage>
        <taxon>Bacteria</taxon>
        <taxon>Bacillati</taxon>
        <taxon>Actinomycetota</taxon>
        <taxon>Actinomycetes</taxon>
        <taxon>Mycobacteriales</taxon>
        <taxon>Nocardiaceae</taxon>
        <taxon>Rhodococcus</taxon>
    </lineage>
</organism>
<dbReference type="OrthoDB" id="4562275at2"/>
<proteinExistence type="predicted"/>
<evidence type="ECO:0000313" key="2">
    <source>
        <dbReference type="EMBL" id="AWK72957.1"/>
    </source>
</evidence>
<keyword evidence="1" id="KW-0732">Signal</keyword>
<evidence type="ECO:0000313" key="3">
    <source>
        <dbReference type="Proteomes" id="UP000245711"/>
    </source>
</evidence>
<gene>
    <name evidence="2" type="ORF">CBI38_16750</name>
</gene>
<dbReference type="Proteomes" id="UP000245711">
    <property type="component" value="Chromosome"/>
</dbReference>